<organism evidence="2 3">
    <name type="scientific">Nocardia brasiliensis</name>
    <dbReference type="NCBI Taxonomy" id="37326"/>
    <lineage>
        <taxon>Bacteria</taxon>
        <taxon>Bacillati</taxon>
        <taxon>Actinomycetota</taxon>
        <taxon>Actinomycetes</taxon>
        <taxon>Mycobacteriales</taxon>
        <taxon>Nocardiaceae</taxon>
        <taxon>Nocardia</taxon>
    </lineage>
</organism>
<dbReference type="EMBL" id="CP046171">
    <property type="protein sequence ID" value="QIS03367.1"/>
    <property type="molecule type" value="Genomic_DNA"/>
</dbReference>
<dbReference type="Proteomes" id="UP000501705">
    <property type="component" value="Chromosome"/>
</dbReference>
<dbReference type="SUPFAM" id="SSF48317">
    <property type="entry name" value="Acid phosphatase/Vanadium-dependent haloperoxidase"/>
    <property type="match status" value="1"/>
</dbReference>
<gene>
    <name evidence="2" type="ORF">F5X71_14485</name>
</gene>
<dbReference type="AlphaFoldDB" id="A0A6G9XR23"/>
<evidence type="ECO:0008006" key="4">
    <source>
        <dbReference type="Google" id="ProtNLM"/>
    </source>
</evidence>
<sequence>MLTVVALIAPIPTLASRIVLGQHYLIDIAAAVLLTTGVGLVTMLALCLDANPRPLGPVL</sequence>
<keyword evidence="1" id="KW-0812">Transmembrane</keyword>
<proteinExistence type="predicted"/>
<dbReference type="RefSeq" id="WP_167462436.1">
    <property type="nucleotide sequence ID" value="NZ_CP046171.1"/>
</dbReference>
<accession>A0A6G9XR23</accession>
<evidence type="ECO:0000313" key="3">
    <source>
        <dbReference type="Proteomes" id="UP000501705"/>
    </source>
</evidence>
<evidence type="ECO:0000256" key="1">
    <source>
        <dbReference type="SAM" id="Phobius"/>
    </source>
</evidence>
<protein>
    <recommendedName>
        <fullName evidence="4">PAP2 superfamily</fullName>
    </recommendedName>
</protein>
<reference evidence="2 3" key="1">
    <citation type="journal article" date="2019" name="ACS Chem. Biol.">
        <title>Identification and Mobilization of a Cryptic Antibiotic Biosynthesis Gene Locus from a Human-Pathogenic Nocardia Isolate.</title>
        <authorList>
            <person name="Herisse M."/>
            <person name="Ishida K."/>
            <person name="Porter J.L."/>
            <person name="Howden B."/>
            <person name="Hertweck C."/>
            <person name="Stinear T.P."/>
            <person name="Pidot S.J."/>
        </authorList>
    </citation>
    <scope>NUCLEOTIDE SEQUENCE [LARGE SCALE GENOMIC DNA]</scope>
    <source>
        <strain evidence="2 3">AUSMDU00024985</strain>
    </source>
</reference>
<keyword evidence="1" id="KW-1133">Transmembrane helix</keyword>
<dbReference type="InterPro" id="IPR036938">
    <property type="entry name" value="PAP2/HPO_sf"/>
</dbReference>
<feature type="transmembrane region" description="Helical" evidence="1">
    <location>
        <begin position="25"/>
        <end position="48"/>
    </location>
</feature>
<evidence type="ECO:0000313" key="2">
    <source>
        <dbReference type="EMBL" id="QIS03367.1"/>
    </source>
</evidence>
<keyword evidence="1" id="KW-0472">Membrane</keyword>
<name>A0A6G9XR23_NOCBR</name>